<dbReference type="AlphaFoldDB" id="A0A837DAS9"/>
<name>A0A837DAS9_9PSEU</name>
<dbReference type="Pfam" id="PF19853">
    <property type="entry name" value="DUF6328"/>
    <property type="match status" value="1"/>
</dbReference>
<sequence>MSEPRDPRHSAHVVSKTGEPRHQQLARNLSELLGELRVAQAGVQILFGFQLAVAFTVEFREADGVEKSLYLVTVLFTTAATALLMAPAAWHRVLFRKGKRTAILNVGNRLVVAGLVCLAVAITLTVSLIGKVVFGFIAMSVLAVSIGGMFSYVWFVTPKLMRQDRREPSDVLSDRT</sequence>
<keyword evidence="2" id="KW-1133">Transmembrane helix</keyword>
<feature type="transmembrane region" description="Helical" evidence="2">
    <location>
        <begin position="136"/>
        <end position="156"/>
    </location>
</feature>
<comment type="caution">
    <text evidence="3">The sequence shown here is derived from an EMBL/GenBank/DDBJ whole genome shotgun (WGS) entry which is preliminary data.</text>
</comment>
<feature type="transmembrane region" description="Helical" evidence="2">
    <location>
        <begin position="69"/>
        <end position="90"/>
    </location>
</feature>
<evidence type="ECO:0000313" key="3">
    <source>
        <dbReference type="EMBL" id="KHF44492.1"/>
    </source>
</evidence>
<organism evidence="3 4">
    <name type="scientific">Saccharomonospora viridis</name>
    <dbReference type="NCBI Taxonomy" id="1852"/>
    <lineage>
        <taxon>Bacteria</taxon>
        <taxon>Bacillati</taxon>
        <taxon>Actinomycetota</taxon>
        <taxon>Actinomycetes</taxon>
        <taxon>Pseudonocardiales</taxon>
        <taxon>Pseudonocardiaceae</taxon>
        <taxon>Saccharomonospora</taxon>
    </lineage>
</organism>
<feature type="region of interest" description="Disordered" evidence="1">
    <location>
        <begin position="1"/>
        <end position="20"/>
    </location>
</feature>
<keyword evidence="2" id="KW-0472">Membrane</keyword>
<keyword evidence="2" id="KW-0812">Transmembrane</keyword>
<accession>A0A837DAS9</accession>
<evidence type="ECO:0000313" key="4">
    <source>
        <dbReference type="Proteomes" id="UP000030848"/>
    </source>
</evidence>
<gene>
    <name evidence="3" type="ORF">MINT15_13740</name>
</gene>
<evidence type="ECO:0000256" key="1">
    <source>
        <dbReference type="SAM" id="MobiDB-lite"/>
    </source>
</evidence>
<dbReference type="OMA" id="APAVWHR"/>
<reference evidence="3 4" key="1">
    <citation type="submission" date="2014-10" db="EMBL/GenBank/DDBJ databases">
        <title>Genome sequence of Micropolyspora internatus JCM3315.</title>
        <authorList>
            <person name="Shin S.-K."/>
            <person name="Yi H."/>
        </authorList>
    </citation>
    <scope>NUCLEOTIDE SEQUENCE [LARGE SCALE GENOMIC DNA]</scope>
    <source>
        <strain evidence="3 4">JCM 3315</strain>
    </source>
</reference>
<dbReference type="InterPro" id="IPR046291">
    <property type="entry name" value="DUF6328"/>
</dbReference>
<feature type="transmembrane region" description="Helical" evidence="2">
    <location>
        <begin position="110"/>
        <end position="130"/>
    </location>
</feature>
<dbReference type="EMBL" id="JRZE01000003">
    <property type="protein sequence ID" value="KHF44492.1"/>
    <property type="molecule type" value="Genomic_DNA"/>
</dbReference>
<dbReference type="Proteomes" id="UP000030848">
    <property type="component" value="Unassembled WGS sequence"/>
</dbReference>
<proteinExistence type="predicted"/>
<dbReference type="RefSeq" id="WP_015788009.1">
    <property type="nucleotide sequence ID" value="NZ_CALJZO010000057.1"/>
</dbReference>
<protein>
    <submittedName>
        <fullName evidence="3">Membrane protein</fullName>
    </submittedName>
</protein>
<dbReference type="OrthoDB" id="3625784at2"/>
<evidence type="ECO:0000256" key="2">
    <source>
        <dbReference type="SAM" id="Phobius"/>
    </source>
</evidence>